<comment type="similarity">
    <text evidence="1 4">Belongs to the isocitrate lyase/PEP mutase superfamily. Isocitrate lyase family.</text>
</comment>
<dbReference type="InterPro" id="IPR006254">
    <property type="entry name" value="Isocitrate_lyase"/>
</dbReference>
<organism evidence="8 9">
    <name type="scientific">Saccharomyces mikatae IFO 1815</name>
    <dbReference type="NCBI Taxonomy" id="226126"/>
    <lineage>
        <taxon>Eukaryota</taxon>
        <taxon>Fungi</taxon>
        <taxon>Dikarya</taxon>
        <taxon>Ascomycota</taxon>
        <taxon>Saccharomycotina</taxon>
        <taxon>Saccharomycetes</taxon>
        <taxon>Saccharomycetales</taxon>
        <taxon>Saccharomycetaceae</taxon>
        <taxon>Saccharomyces</taxon>
    </lineage>
</organism>
<dbReference type="InterPro" id="IPR015813">
    <property type="entry name" value="Pyrv/PenolPyrv_kinase-like_dom"/>
</dbReference>
<keyword evidence="7" id="KW-0460">Magnesium</keyword>
<feature type="active site" description="Proton acceptor" evidence="5">
    <location>
        <position position="238"/>
    </location>
</feature>
<keyword evidence="3 4" id="KW-0456">Lyase</keyword>
<evidence type="ECO:0000256" key="2">
    <source>
        <dbReference type="ARBA" id="ARBA00012260"/>
    </source>
</evidence>
<dbReference type="EMBL" id="OX365772">
    <property type="protein sequence ID" value="CAI4036876.1"/>
    <property type="molecule type" value="Genomic_DNA"/>
</dbReference>
<protein>
    <recommendedName>
        <fullName evidence="2">methylisocitrate lyase</fullName>
        <ecNumber evidence="2">4.1.3.30</ecNumber>
    </recommendedName>
</protein>
<feature type="binding site" evidence="6">
    <location>
        <begin position="239"/>
        <end position="240"/>
    </location>
    <ligand>
        <name>substrate</name>
    </ligand>
</feature>
<name>A0AA35IVX9_SACMI</name>
<feature type="binding site" evidence="6">
    <location>
        <begin position="459"/>
        <end position="463"/>
    </location>
    <ligand>
        <name>substrate</name>
    </ligand>
</feature>
<dbReference type="PANTHER" id="PTHR21631">
    <property type="entry name" value="ISOCITRATE LYASE/MALATE SYNTHASE"/>
    <property type="match status" value="1"/>
</dbReference>
<proteinExistence type="inferred from homology"/>
<dbReference type="AlphaFoldDB" id="A0AA35IVX9"/>
<dbReference type="PANTHER" id="PTHR21631:SF13">
    <property type="entry name" value="MITOCHONDRIAL 2-METHYLISOCITRATE LYASE ICL2"/>
    <property type="match status" value="1"/>
</dbReference>
<dbReference type="RefSeq" id="XP_056079993.1">
    <property type="nucleotide sequence ID" value="XM_056226257.1"/>
</dbReference>
<feature type="binding site" evidence="6">
    <location>
        <position position="494"/>
    </location>
    <ligand>
        <name>substrate</name>
    </ligand>
</feature>
<dbReference type="GO" id="GO:0004451">
    <property type="term" value="F:isocitrate lyase activity"/>
    <property type="evidence" value="ECO:0007669"/>
    <property type="project" value="InterPro"/>
</dbReference>
<dbReference type="GO" id="GO:0046421">
    <property type="term" value="F:methylisocitrate lyase activity"/>
    <property type="evidence" value="ECO:0007669"/>
    <property type="project" value="UniProtKB-EC"/>
</dbReference>
<dbReference type="NCBIfam" id="TIGR01346">
    <property type="entry name" value="isocit_lyase"/>
    <property type="match status" value="1"/>
</dbReference>
<accession>A0AA35IVX9</accession>
<dbReference type="FunFam" id="1.10.10.850:FF:000001">
    <property type="entry name" value="Isocitrate lyase"/>
    <property type="match status" value="1"/>
</dbReference>
<evidence type="ECO:0000256" key="4">
    <source>
        <dbReference type="PIRNR" id="PIRNR001362"/>
    </source>
</evidence>
<dbReference type="SUPFAM" id="SSF51621">
    <property type="entry name" value="Phosphoenolpyruvate/pyruvate domain"/>
    <property type="match status" value="1"/>
</dbReference>
<evidence type="ECO:0000313" key="9">
    <source>
        <dbReference type="Proteomes" id="UP001161438"/>
    </source>
</evidence>
<evidence type="ECO:0000256" key="5">
    <source>
        <dbReference type="PIRSR" id="PIRSR001362-1"/>
    </source>
</evidence>
<dbReference type="InterPro" id="IPR039556">
    <property type="entry name" value="ICL/PEPM"/>
</dbReference>
<dbReference type="EC" id="4.1.3.30" evidence="2"/>
<sequence>MISMIKSKPPNRTASRALKKLIIVSNKSQRRSFNEARSTKDFISSESSKVEDWWASKRFENITRSYSARDVVKHRGSLPANTSIYPSSHQAQKLFNFLEENFKSGTPLHTLGVIDPVQMSQLARCENIKVAYISGWACSSTLVGSTNEVSPDFGDYPYDTVPNQVERIFKAQQLHDRKAFLEASIKGSIPVDYLTPIIADADMGHGGPTTVMKVAKLFAEKGAAGIHLEDQMVGGKRCGHLSGAVLVPTATHLMRLISTRFQWDIMGTENLAIARTDSCNGKLLSSSSDPRDHEFIKGIIGKNVVPWSEKLIEMENMKISNSVISDMEQEWYHKNELFTFEEALAKQFTAGEFATYKEKKEDLMVNKLGRAYLSLREMQLLAHEVTPSKNIIFDWDAPRTKEGYYMFKGCIEAAIRRSLVFAPYSDMIWLETKTPDLEQARSFSSEIHKKFPATKLVYNLSPSFNWSAHGFDDKALKSFIWDLAKEGFTLQLVSLAGLHSDGVSFWELANAFQNDGMKAYVEKVQRREKESNCDILTHQHWSGAEYVDSLMKVVQNGASSQTLSTSGEGFTETQF</sequence>
<dbReference type="PROSITE" id="PS00161">
    <property type="entry name" value="ISOCITRATE_LYASE"/>
    <property type="match status" value="1"/>
</dbReference>
<dbReference type="Pfam" id="PF00463">
    <property type="entry name" value="ICL"/>
    <property type="match status" value="1"/>
</dbReference>
<dbReference type="PIRSF" id="PIRSF001362">
    <property type="entry name" value="Isocit_lyase"/>
    <property type="match status" value="1"/>
</dbReference>
<feature type="binding site" evidence="7">
    <location>
        <position position="200"/>
    </location>
    <ligand>
        <name>Mg(2+)</name>
        <dbReference type="ChEBI" id="CHEBI:18420"/>
    </ligand>
</feature>
<evidence type="ECO:0000256" key="1">
    <source>
        <dbReference type="ARBA" id="ARBA00005704"/>
    </source>
</evidence>
<dbReference type="Gene3D" id="3.20.20.60">
    <property type="entry name" value="Phosphoenolpyruvate-binding domains"/>
    <property type="match status" value="1"/>
</dbReference>
<reference evidence="8" key="1">
    <citation type="submission" date="2022-10" db="EMBL/GenBank/DDBJ databases">
        <authorList>
            <person name="Byrne P K."/>
        </authorList>
    </citation>
    <scope>NUCLEOTIDE SEQUENCE</scope>
    <source>
        <strain evidence="8">IFO1815</strain>
    </source>
</reference>
<evidence type="ECO:0000256" key="3">
    <source>
        <dbReference type="ARBA" id="ARBA00023239"/>
    </source>
</evidence>
<comment type="cofactor">
    <cofactor evidence="7">
        <name>Mg(2+)</name>
        <dbReference type="ChEBI" id="CHEBI:18420"/>
    </cofactor>
    <text evidence="7">Can also use Mn(2+) ion.</text>
</comment>
<keyword evidence="9" id="KW-1185">Reference proteome</keyword>
<dbReference type="GeneID" id="80921801"/>
<feature type="binding site" evidence="6">
    <location>
        <position position="275"/>
    </location>
    <ligand>
        <name>substrate</name>
    </ligand>
</feature>
<evidence type="ECO:0000313" key="8">
    <source>
        <dbReference type="EMBL" id="CAI4036876.1"/>
    </source>
</evidence>
<dbReference type="Proteomes" id="UP001161438">
    <property type="component" value="Chromosome 16"/>
</dbReference>
<evidence type="ECO:0000256" key="6">
    <source>
        <dbReference type="PIRSR" id="PIRSR001362-2"/>
    </source>
</evidence>
<dbReference type="GO" id="GO:0046872">
    <property type="term" value="F:metal ion binding"/>
    <property type="evidence" value="ECO:0007669"/>
    <property type="project" value="UniProtKB-KW"/>
</dbReference>
<dbReference type="GO" id="GO:0005759">
    <property type="term" value="C:mitochondrial matrix"/>
    <property type="evidence" value="ECO:0007669"/>
    <property type="project" value="TreeGrafter"/>
</dbReference>
<dbReference type="Gene3D" id="1.10.10.850">
    <property type="match status" value="1"/>
</dbReference>
<dbReference type="InterPro" id="IPR018523">
    <property type="entry name" value="Isocitrate_lyase_ph_CS"/>
</dbReference>
<dbReference type="GO" id="GO:0019629">
    <property type="term" value="P:propionate catabolic process, 2-methylcitrate cycle"/>
    <property type="evidence" value="ECO:0007669"/>
    <property type="project" value="TreeGrafter"/>
</dbReference>
<evidence type="ECO:0000256" key="7">
    <source>
        <dbReference type="PIRSR" id="PIRSR001362-3"/>
    </source>
</evidence>
<keyword evidence="7" id="KW-0479">Metal-binding</keyword>
<dbReference type="CDD" id="cd00377">
    <property type="entry name" value="ICL_PEPM"/>
    <property type="match status" value="1"/>
</dbReference>
<dbReference type="InterPro" id="IPR040442">
    <property type="entry name" value="Pyrv_kinase-like_dom_sf"/>
</dbReference>
<feature type="binding site" evidence="6">
    <location>
        <begin position="134"/>
        <end position="136"/>
    </location>
    <ligand>
        <name>substrate</name>
    </ligand>
</feature>
<gene>
    <name evidence="8" type="primary">SMKI16G1730</name>
    <name evidence="8" type="ORF">SMKI_16G1730</name>
</gene>